<dbReference type="Gene3D" id="3.40.630.30">
    <property type="match status" value="1"/>
</dbReference>
<dbReference type="SUPFAM" id="SSF55729">
    <property type="entry name" value="Acyl-CoA N-acyltransferases (Nat)"/>
    <property type="match status" value="1"/>
</dbReference>
<name>A0A4S4ENH0_CAMSN</name>
<evidence type="ECO:0000259" key="1">
    <source>
        <dbReference type="PROSITE" id="PS51186"/>
    </source>
</evidence>
<organism evidence="2 3">
    <name type="scientific">Camellia sinensis var. sinensis</name>
    <name type="common">China tea</name>
    <dbReference type="NCBI Taxonomy" id="542762"/>
    <lineage>
        <taxon>Eukaryota</taxon>
        <taxon>Viridiplantae</taxon>
        <taxon>Streptophyta</taxon>
        <taxon>Embryophyta</taxon>
        <taxon>Tracheophyta</taxon>
        <taxon>Spermatophyta</taxon>
        <taxon>Magnoliopsida</taxon>
        <taxon>eudicotyledons</taxon>
        <taxon>Gunneridae</taxon>
        <taxon>Pentapetalae</taxon>
        <taxon>asterids</taxon>
        <taxon>Ericales</taxon>
        <taxon>Theaceae</taxon>
        <taxon>Camellia</taxon>
    </lineage>
</organism>
<gene>
    <name evidence="2" type="ORF">TEA_017184</name>
</gene>
<accession>A0A4S4ENH0</accession>
<dbReference type="CDD" id="cd04301">
    <property type="entry name" value="NAT_SF"/>
    <property type="match status" value="1"/>
</dbReference>
<comment type="caution">
    <text evidence="2">The sequence shown here is derived from an EMBL/GenBank/DDBJ whole genome shotgun (WGS) entry which is preliminary data.</text>
</comment>
<evidence type="ECO:0000313" key="3">
    <source>
        <dbReference type="Proteomes" id="UP000306102"/>
    </source>
</evidence>
<dbReference type="EMBL" id="SDRB02003184">
    <property type="protein sequence ID" value="THG18240.1"/>
    <property type="molecule type" value="Genomic_DNA"/>
</dbReference>
<dbReference type="PANTHER" id="PTHR47370">
    <property type="entry name" value="ACYL-COA N-ACYLTRANSFERASES (NAT) SUPERFAMILY PROTEIN"/>
    <property type="match status" value="1"/>
</dbReference>
<dbReference type="PANTHER" id="PTHR47370:SF4">
    <property type="entry name" value="N-ACETYLTRANSFERASE HLS1-LIKE-RELATED"/>
    <property type="match status" value="1"/>
</dbReference>
<dbReference type="AlphaFoldDB" id="A0A4S4ENH0"/>
<dbReference type="Pfam" id="PF00583">
    <property type="entry name" value="Acetyltransf_1"/>
    <property type="match status" value="1"/>
</dbReference>
<dbReference type="PROSITE" id="PS51186">
    <property type="entry name" value="GNAT"/>
    <property type="match status" value="1"/>
</dbReference>
<protein>
    <recommendedName>
        <fullName evidence="1">N-acetyltransferase domain-containing protein</fullName>
    </recommendedName>
</protein>
<dbReference type="InterPro" id="IPR016181">
    <property type="entry name" value="Acyl_CoA_acyltransferase"/>
</dbReference>
<proteinExistence type="predicted"/>
<evidence type="ECO:0000313" key="2">
    <source>
        <dbReference type="EMBL" id="THG18240.1"/>
    </source>
</evidence>
<dbReference type="GO" id="GO:0016747">
    <property type="term" value="F:acyltransferase activity, transferring groups other than amino-acyl groups"/>
    <property type="evidence" value="ECO:0007669"/>
    <property type="project" value="InterPro"/>
</dbReference>
<keyword evidence="3" id="KW-1185">Reference proteome</keyword>
<sequence>MMDDKMGNKVVIREFNEDKDVEVVMKLEKNCDQAGSQNGISTITNTKGDPLSRVRFYHVHVMLVAELHKNGELVGMVRGCIKYVATRFWGGHVKLGCILGLRVSPRHRRMGIGLKLVQSIEEWMMRNGAEYTFLATEEKNLASRNLFALRCNYIKSSSLVIYLQPASLLPKNRPHDHQDIKIEKLSIDQAILIYKNHLPSKEIYPTDIDTILKEKLSLGTWVSYPHSEDWDISLNGKEMNEDTKNTKTNPSSWAIFSIWNTCEAHKRQMRRANESFHATLSHARDKMFPCLKMPRCESSLDKPFGFLFLYGLHGKGERLGEIMESIWGFASRLAENVRDCREIMVELGVSDPMREVVPQGSTMSCINDLWYLKRVNGLTHDDHDLTSNGPFGNVFVDPRDL</sequence>
<reference evidence="2 3" key="1">
    <citation type="journal article" date="2018" name="Proc. Natl. Acad. Sci. U.S.A.">
        <title>Draft genome sequence of Camellia sinensis var. sinensis provides insights into the evolution of the tea genome and tea quality.</title>
        <authorList>
            <person name="Wei C."/>
            <person name="Yang H."/>
            <person name="Wang S."/>
            <person name="Zhao J."/>
            <person name="Liu C."/>
            <person name="Gao L."/>
            <person name="Xia E."/>
            <person name="Lu Y."/>
            <person name="Tai Y."/>
            <person name="She G."/>
            <person name="Sun J."/>
            <person name="Cao H."/>
            <person name="Tong W."/>
            <person name="Gao Q."/>
            <person name="Li Y."/>
            <person name="Deng W."/>
            <person name="Jiang X."/>
            <person name="Wang W."/>
            <person name="Chen Q."/>
            <person name="Zhang S."/>
            <person name="Li H."/>
            <person name="Wu J."/>
            <person name="Wang P."/>
            <person name="Li P."/>
            <person name="Shi C."/>
            <person name="Zheng F."/>
            <person name="Jian J."/>
            <person name="Huang B."/>
            <person name="Shan D."/>
            <person name="Shi M."/>
            <person name="Fang C."/>
            <person name="Yue Y."/>
            <person name="Li F."/>
            <person name="Li D."/>
            <person name="Wei S."/>
            <person name="Han B."/>
            <person name="Jiang C."/>
            <person name="Yin Y."/>
            <person name="Xia T."/>
            <person name="Zhang Z."/>
            <person name="Bennetzen J.L."/>
            <person name="Zhao S."/>
            <person name="Wan X."/>
        </authorList>
    </citation>
    <scope>NUCLEOTIDE SEQUENCE [LARGE SCALE GENOMIC DNA]</scope>
    <source>
        <strain evidence="3">cv. Shuchazao</strain>
        <tissue evidence="2">Leaf</tissue>
    </source>
</reference>
<dbReference type="Proteomes" id="UP000306102">
    <property type="component" value="Unassembled WGS sequence"/>
</dbReference>
<feature type="domain" description="N-acetyltransferase" evidence="1">
    <location>
        <begin position="10"/>
        <end position="174"/>
    </location>
</feature>
<dbReference type="InterPro" id="IPR052810">
    <property type="entry name" value="Plant_NAT"/>
</dbReference>
<dbReference type="InterPro" id="IPR000182">
    <property type="entry name" value="GNAT_dom"/>
</dbReference>